<dbReference type="AlphaFoldDB" id="A0A1S9RRW9"/>
<feature type="compositionally biased region" description="Polar residues" evidence="1">
    <location>
        <begin position="27"/>
        <end position="37"/>
    </location>
</feature>
<accession>A0A1S9RRW9</accession>
<dbReference type="Proteomes" id="UP000190744">
    <property type="component" value="Unassembled WGS sequence"/>
</dbReference>
<sequence>MATADQSPGSLPPQQPPPPPPPPLQQNSTISQSMTTDSLEHHHNHTESGLPPFPQHGSSWTDLTSPEQTAPGQPQQDFSRRQPSCQTNTAKPAISSRPIPHQPLPIQSEPHQTQPQPQLQPQSQQPRSQNGVPSALPVEAVLVPHTVGQVGSHVFPIASGQYQIRVISYMEVLIPMVPSPAQPLSQ</sequence>
<feature type="region of interest" description="Disordered" evidence="1">
    <location>
        <begin position="1"/>
        <end position="132"/>
    </location>
</feature>
<feature type="compositionally biased region" description="Polar residues" evidence="1">
    <location>
        <begin position="56"/>
        <end position="90"/>
    </location>
</feature>
<reference evidence="3" key="1">
    <citation type="submission" date="2015-09" db="EMBL/GenBank/DDBJ databases">
        <authorList>
            <person name="Fill T.P."/>
            <person name="Baretta J.F."/>
            <person name="de Almeida L.G."/>
            <person name="Rocha M."/>
            <person name="de Souza D.H."/>
            <person name="Malavazi I."/>
            <person name="Cerdeira L.T."/>
            <person name="Hong H."/>
            <person name="Samborskyy M."/>
            <person name="de Vasconcelos A.T."/>
            <person name="Leadlay P."/>
            <person name="Rodrigues-Filho E."/>
        </authorList>
    </citation>
    <scope>NUCLEOTIDE SEQUENCE [LARGE SCALE GENOMIC DNA]</scope>
    <source>
        <strain evidence="3">LaBioMMi 136</strain>
    </source>
</reference>
<comment type="caution">
    <text evidence="2">The sequence shown here is derived from an EMBL/GenBank/DDBJ whole genome shotgun (WGS) entry which is preliminary data.</text>
</comment>
<name>A0A1S9RRW9_PENBI</name>
<gene>
    <name evidence="2" type="ORF">PEBR_14858</name>
</gene>
<evidence type="ECO:0000313" key="2">
    <source>
        <dbReference type="EMBL" id="OOQ88081.1"/>
    </source>
</evidence>
<protein>
    <submittedName>
        <fullName evidence="2">Uncharacterized protein</fullName>
    </submittedName>
</protein>
<dbReference type="EMBL" id="LJBN01000121">
    <property type="protein sequence ID" value="OOQ88081.1"/>
    <property type="molecule type" value="Genomic_DNA"/>
</dbReference>
<evidence type="ECO:0000256" key="1">
    <source>
        <dbReference type="SAM" id="MobiDB-lite"/>
    </source>
</evidence>
<organism evidence="2 3">
    <name type="scientific">Penicillium brasilianum</name>
    <dbReference type="NCBI Taxonomy" id="104259"/>
    <lineage>
        <taxon>Eukaryota</taxon>
        <taxon>Fungi</taxon>
        <taxon>Dikarya</taxon>
        <taxon>Ascomycota</taxon>
        <taxon>Pezizomycotina</taxon>
        <taxon>Eurotiomycetes</taxon>
        <taxon>Eurotiomycetidae</taxon>
        <taxon>Eurotiales</taxon>
        <taxon>Aspergillaceae</taxon>
        <taxon>Penicillium</taxon>
    </lineage>
</organism>
<proteinExistence type="predicted"/>
<feature type="compositionally biased region" description="Pro residues" evidence="1">
    <location>
        <begin position="10"/>
        <end position="24"/>
    </location>
</feature>
<feature type="compositionally biased region" description="Low complexity" evidence="1">
    <location>
        <begin position="110"/>
        <end position="129"/>
    </location>
</feature>
<evidence type="ECO:0000313" key="3">
    <source>
        <dbReference type="Proteomes" id="UP000190744"/>
    </source>
</evidence>